<dbReference type="Gene3D" id="3.90.850.10">
    <property type="entry name" value="Fumarylacetoacetase-like, C-terminal domain"/>
    <property type="match status" value="1"/>
</dbReference>
<name>A3IKN5_9CHRO</name>
<dbReference type="InterPro" id="IPR036663">
    <property type="entry name" value="Fumarylacetoacetase_C_sf"/>
</dbReference>
<dbReference type="EMBL" id="AAXW01000004">
    <property type="protein sequence ID" value="EAZ92754.1"/>
    <property type="molecule type" value="Genomic_DNA"/>
</dbReference>
<dbReference type="GO" id="GO:0008684">
    <property type="term" value="F:2-oxopent-4-enoate hydratase activity"/>
    <property type="evidence" value="ECO:0007669"/>
    <property type="project" value="TreeGrafter"/>
</dbReference>
<evidence type="ECO:0000313" key="3">
    <source>
        <dbReference type="Proteomes" id="UP000003781"/>
    </source>
</evidence>
<dbReference type="PANTHER" id="PTHR30143:SF0">
    <property type="entry name" value="2-KETO-4-PENTENOATE HYDRATASE"/>
    <property type="match status" value="1"/>
</dbReference>
<dbReference type="InterPro" id="IPR050772">
    <property type="entry name" value="Hydratase-Decarb/MhpD_sf"/>
</dbReference>
<dbReference type="Proteomes" id="UP000003781">
    <property type="component" value="Unassembled WGS sequence"/>
</dbReference>
<keyword evidence="1" id="KW-0732">Signal</keyword>
<dbReference type="SUPFAM" id="SSF56529">
    <property type="entry name" value="FAH"/>
    <property type="match status" value="1"/>
</dbReference>
<dbReference type="PANTHER" id="PTHR30143">
    <property type="entry name" value="ACID HYDRATASE"/>
    <property type="match status" value="1"/>
</dbReference>
<protein>
    <submittedName>
        <fullName evidence="2">Hydratase/decarboxylase</fullName>
    </submittedName>
</protein>
<gene>
    <name evidence="2" type="ORF">CY0110_21697</name>
</gene>
<dbReference type="AlphaFoldDB" id="A3IKN5"/>
<organism evidence="2 3">
    <name type="scientific">Crocosphaera chwakensis CCY0110</name>
    <dbReference type="NCBI Taxonomy" id="391612"/>
    <lineage>
        <taxon>Bacteria</taxon>
        <taxon>Bacillati</taxon>
        <taxon>Cyanobacteriota</taxon>
        <taxon>Cyanophyceae</taxon>
        <taxon>Oscillatoriophycideae</taxon>
        <taxon>Chroococcales</taxon>
        <taxon>Aphanothecaceae</taxon>
        <taxon>Crocosphaera</taxon>
        <taxon>Crocosphaera chwakensis</taxon>
    </lineage>
</organism>
<evidence type="ECO:0000256" key="1">
    <source>
        <dbReference type="SAM" id="SignalP"/>
    </source>
</evidence>
<feature type="signal peptide" evidence="1">
    <location>
        <begin position="1"/>
        <end position="22"/>
    </location>
</feature>
<keyword evidence="3" id="KW-1185">Reference proteome</keyword>
<sequence>MNKIKLFFLVSLIIFPLYKVTAQTKTINDNNKPDLSILISDLPSINLESIAQKIANAYLKKQMITDFNDNLTSEEAQIIQEKVINILSSSQGELIGYKAALTNKKAQETFNVTQPLLGVLLENMLLPSGTKIPANFGAKPMVEGDLMVRVSSEKIKEATTPEETLQYLDAVIPFLELPDLVYDKNIKVNGEMLTAINAGARLGVVGDIIELTKEINTNNNLKNISVTLIDESGKIIAQGNSNALLGDPLTVVFWIKEKLKSQGKSLKKGDLLSLGSLTPLIPVETGKMITAQYIGLEKDKVREIVVSFE</sequence>
<dbReference type="RefSeq" id="WP_008273898.1">
    <property type="nucleotide sequence ID" value="NZ_AAXW01000004.1"/>
</dbReference>
<dbReference type="OrthoDB" id="9792137at2"/>
<dbReference type="eggNOG" id="COG3971">
    <property type="taxonomic scope" value="Bacteria"/>
</dbReference>
<evidence type="ECO:0000313" key="2">
    <source>
        <dbReference type="EMBL" id="EAZ92754.1"/>
    </source>
</evidence>
<proteinExistence type="predicted"/>
<reference evidence="2 3" key="1">
    <citation type="submission" date="2007-03" db="EMBL/GenBank/DDBJ databases">
        <authorList>
            <person name="Stal L."/>
            <person name="Ferriera S."/>
            <person name="Johnson J."/>
            <person name="Kravitz S."/>
            <person name="Beeson K."/>
            <person name="Sutton G."/>
            <person name="Rogers Y.-H."/>
            <person name="Friedman R."/>
            <person name="Frazier M."/>
            <person name="Venter J.C."/>
        </authorList>
    </citation>
    <scope>NUCLEOTIDE SEQUENCE [LARGE SCALE GENOMIC DNA]</scope>
    <source>
        <strain evidence="2 3">CCY0110</strain>
    </source>
</reference>
<dbReference type="GO" id="GO:0005737">
    <property type="term" value="C:cytoplasm"/>
    <property type="evidence" value="ECO:0007669"/>
    <property type="project" value="TreeGrafter"/>
</dbReference>
<accession>A3IKN5</accession>
<comment type="caution">
    <text evidence="2">The sequence shown here is derived from an EMBL/GenBank/DDBJ whole genome shotgun (WGS) entry which is preliminary data.</text>
</comment>
<feature type="chain" id="PRO_5002653725" evidence="1">
    <location>
        <begin position="23"/>
        <end position="309"/>
    </location>
</feature>